<proteinExistence type="predicted"/>
<protein>
    <submittedName>
        <fullName evidence="1">DUF2993 domain-containing protein</fullName>
    </submittedName>
</protein>
<comment type="caution">
    <text evidence="1">The sequence shown here is derived from an EMBL/GenBank/DDBJ whole genome shotgun (WGS) entry which is preliminary data.</text>
</comment>
<dbReference type="InterPro" id="IPR021373">
    <property type="entry name" value="DUF2993"/>
</dbReference>
<name>A0A7X6KXA1_9CELL</name>
<evidence type="ECO:0000313" key="1">
    <source>
        <dbReference type="EMBL" id="NKY23924.1"/>
    </source>
</evidence>
<reference evidence="1 2" key="1">
    <citation type="submission" date="2020-04" db="EMBL/GenBank/DDBJ databases">
        <title>MicrobeNet Type strains.</title>
        <authorList>
            <person name="Nicholson A.C."/>
        </authorList>
    </citation>
    <scope>NUCLEOTIDE SEQUENCE [LARGE SCALE GENOMIC DNA]</scope>
    <source>
        <strain evidence="1 2">ATCC BAA-788</strain>
    </source>
</reference>
<dbReference type="Pfam" id="PF11209">
    <property type="entry name" value="LmeA"/>
    <property type="match status" value="1"/>
</dbReference>
<dbReference type="Proteomes" id="UP000581206">
    <property type="component" value="Unassembled WGS sequence"/>
</dbReference>
<dbReference type="EMBL" id="JAAXOX010000010">
    <property type="protein sequence ID" value="NKY23924.1"/>
    <property type="molecule type" value="Genomic_DNA"/>
</dbReference>
<organism evidence="1 2">
    <name type="scientific">Cellulomonas denverensis</name>
    <dbReference type="NCBI Taxonomy" id="264297"/>
    <lineage>
        <taxon>Bacteria</taxon>
        <taxon>Bacillati</taxon>
        <taxon>Actinomycetota</taxon>
        <taxon>Actinomycetes</taxon>
        <taxon>Micrococcales</taxon>
        <taxon>Cellulomonadaceae</taxon>
        <taxon>Cellulomonas</taxon>
    </lineage>
</organism>
<evidence type="ECO:0000313" key="2">
    <source>
        <dbReference type="Proteomes" id="UP000581206"/>
    </source>
</evidence>
<accession>A0A7X6KXA1</accession>
<dbReference type="AlphaFoldDB" id="A0A7X6KXA1"/>
<keyword evidence="2" id="KW-1185">Reference proteome</keyword>
<sequence>MPADRRRRRGCLVTFVLALVLLAGGALLAEYASRSLVQSLASDAVRNGLHTDRSLDVDVPQTPVLPQLIRGELREVDVTADTARIRGVDIVDVQAQATGVRIRGERGADEVTVTATLPSSTMQSLLAERTGWDLQVAEQDGLLVLSGETLGVPLSVSLQVAATDGALTATITQTTIGGVTVDAVQLPLGLNDQLGNLAGITDQLAAQATIDDAEVVDGGLQVTLVLRDVLMDDL</sequence>
<dbReference type="RefSeq" id="WP_168631056.1">
    <property type="nucleotide sequence ID" value="NZ_BONL01000005.1"/>
</dbReference>
<gene>
    <name evidence="1" type="ORF">HGA03_14730</name>
</gene>